<dbReference type="GO" id="GO:0007346">
    <property type="term" value="P:regulation of mitotic cell cycle"/>
    <property type="evidence" value="ECO:0007669"/>
    <property type="project" value="TreeGrafter"/>
</dbReference>
<evidence type="ECO:0000256" key="9">
    <source>
        <dbReference type="ARBA" id="ARBA00048679"/>
    </source>
</evidence>
<keyword evidence="6 11" id="KW-0418">Kinase</keyword>
<dbReference type="GO" id="GO:0043066">
    <property type="term" value="P:negative regulation of apoptotic process"/>
    <property type="evidence" value="ECO:0007669"/>
    <property type="project" value="TreeGrafter"/>
</dbReference>
<feature type="domain" description="Protein kinase" evidence="10">
    <location>
        <begin position="1"/>
        <end position="179"/>
    </location>
</feature>
<dbReference type="GO" id="GO:0004674">
    <property type="term" value="F:protein serine/threonine kinase activity"/>
    <property type="evidence" value="ECO:0007669"/>
    <property type="project" value="UniProtKB-KW"/>
</dbReference>
<protein>
    <recommendedName>
        <fullName evidence="2">non-specific serine/threonine protein kinase</fullName>
        <ecNumber evidence="2">2.7.11.1</ecNumber>
    </recommendedName>
</protein>
<evidence type="ECO:0000256" key="7">
    <source>
        <dbReference type="ARBA" id="ARBA00022840"/>
    </source>
</evidence>
<keyword evidence="4" id="KW-0808">Transferase</keyword>
<evidence type="ECO:0000256" key="8">
    <source>
        <dbReference type="ARBA" id="ARBA00047899"/>
    </source>
</evidence>
<dbReference type="InterPro" id="IPR000719">
    <property type="entry name" value="Prot_kinase_dom"/>
</dbReference>
<evidence type="ECO:0000256" key="5">
    <source>
        <dbReference type="ARBA" id="ARBA00022741"/>
    </source>
</evidence>
<keyword evidence="5" id="KW-0547">Nucleotide-binding</keyword>
<dbReference type="InterPro" id="IPR051138">
    <property type="entry name" value="PIM_Ser/Thr_kinase"/>
</dbReference>
<dbReference type="EC" id="2.7.11.1" evidence="2"/>
<reference evidence="11 12" key="1">
    <citation type="submission" date="2021-07" db="EMBL/GenBank/DDBJ databases">
        <authorList>
            <person name="Imarazene B."/>
            <person name="Zahm M."/>
            <person name="Klopp C."/>
            <person name="Cabau C."/>
            <person name="Beille S."/>
            <person name="Jouanno E."/>
            <person name="Castinel A."/>
            <person name="Lluch J."/>
            <person name="Gil L."/>
            <person name="Kuchtly C."/>
            <person name="Lopez Roques C."/>
            <person name="Donnadieu C."/>
            <person name="Parrinello H."/>
            <person name="Journot L."/>
            <person name="Du K."/>
            <person name="Schartl M."/>
            <person name="Retaux S."/>
            <person name="Guiguen Y."/>
        </authorList>
    </citation>
    <scope>NUCLEOTIDE SEQUENCE [LARGE SCALE GENOMIC DNA]</scope>
    <source>
        <strain evidence="11">Pach_M1</strain>
        <tissue evidence="11">Testis</tissue>
    </source>
</reference>
<evidence type="ECO:0000259" key="10">
    <source>
        <dbReference type="PROSITE" id="PS50011"/>
    </source>
</evidence>
<dbReference type="PROSITE" id="PS00108">
    <property type="entry name" value="PROTEIN_KINASE_ST"/>
    <property type="match status" value="1"/>
</dbReference>
<evidence type="ECO:0000256" key="6">
    <source>
        <dbReference type="ARBA" id="ARBA00022777"/>
    </source>
</evidence>
<dbReference type="OrthoDB" id="10252171at2759"/>
<evidence type="ECO:0000256" key="1">
    <source>
        <dbReference type="ARBA" id="ARBA00005505"/>
    </source>
</evidence>
<sequence>MIKEHLHIEFLSFLQIAVKRIPIETVKRTAQNLPLEVVLMQMVGRDQSVPEETSSFSVELLDWSEQQQKLVLVMERPLPCSDLFDYIEERGCLQEQEAKVLLRQLVEGMIQVHTRGVLHRDLKPENLLVQTGAEGPLLRLMDFGCGCLIGEDSYTEFDGMDLKTFCRSWQNCGEALSSL</sequence>
<dbReference type="InterPro" id="IPR011009">
    <property type="entry name" value="Kinase-like_dom_sf"/>
</dbReference>
<dbReference type="SUPFAM" id="SSF56112">
    <property type="entry name" value="Protein kinase-like (PK-like)"/>
    <property type="match status" value="1"/>
</dbReference>
<evidence type="ECO:0000313" key="12">
    <source>
        <dbReference type="Proteomes" id="UP000752171"/>
    </source>
</evidence>
<dbReference type="InterPro" id="IPR008271">
    <property type="entry name" value="Ser/Thr_kinase_AS"/>
</dbReference>
<dbReference type="EMBL" id="JAICCE010000001">
    <property type="protein sequence ID" value="KAG9281921.1"/>
    <property type="molecule type" value="Genomic_DNA"/>
</dbReference>
<comment type="catalytic activity">
    <reaction evidence="8">
        <text>L-threonyl-[protein] + ATP = O-phospho-L-threonyl-[protein] + ADP + H(+)</text>
        <dbReference type="Rhea" id="RHEA:46608"/>
        <dbReference type="Rhea" id="RHEA-COMP:11060"/>
        <dbReference type="Rhea" id="RHEA-COMP:11605"/>
        <dbReference type="ChEBI" id="CHEBI:15378"/>
        <dbReference type="ChEBI" id="CHEBI:30013"/>
        <dbReference type="ChEBI" id="CHEBI:30616"/>
        <dbReference type="ChEBI" id="CHEBI:61977"/>
        <dbReference type="ChEBI" id="CHEBI:456216"/>
        <dbReference type="EC" id="2.7.11.1"/>
    </reaction>
</comment>
<dbReference type="Gene3D" id="1.10.510.10">
    <property type="entry name" value="Transferase(Phosphotransferase) domain 1"/>
    <property type="match status" value="1"/>
</dbReference>
<dbReference type="PANTHER" id="PTHR22984:SF11">
    <property type="entry name" value="AURORA KINASE-RELATED"/>
    <property type="match status" value="1"/>
</dbReference>
<dbReference type="Proteomes" id="UP000752171">
    <property type="component" value="Unassembled WGS sequence"/>
</dbReference>
<comment type="catalytic activity">
    <reaction evidence="9">
        <text>L-seryl-[protein] + ATP = O-phospho-L-seryl-[protein] + ADP + H(+)</text>
        <dbReference type="Rhea" id="RHEA:17989"/>
        <dbReference type="Rhea" id="RHEA-COMP:9863"/>
        <dbReference type="Rhea" id="RHEA-COMP:11604"/>
        <dbReference type="ChEBI" id="CHEBI:15378"/>
        <dbReference type="ChEBI" id="CHEBI:29999"/>
        <dbReference type="ChEBI" id="CHEBI:30616"/>
        <dbReference type="ChEBI" id="CHEBI:83421"/>
        <dbReference type="ChEBI" id="CHEBI:456216"/>
        <dbReference type="EC" id="2.7.11.1"/>
    </reaction>
</comment>
<dbReference type="PROSITE" id="PS50011">
    <property type="entry name" value="PROTEIN_KINASE_DOM"/>
    <property type="match status" value="1"/>
</dbReference>
<evidence type="ECO:0000256" key="4">
    <source>
        <dbReference type="ARBA" id="ARBA00022679"/>
    </source>
</evidence>
<keyword evidence="3" id="KW-0723">Serine/threonine-protein kinase</keyword>
<proteinExistence type="inferred from homology"/>
<comment type="caution">
    <text evidence="11">The sequence shown here is derived from an EMBL/GenBank/DDBJ whole genome shotgun (WGS) entry which is preliminary data.</text>
</comment>
<evidence type="ECO:0000313" key="11">
    <source>
        <dbReference type="EMBL" id="KAG9281921.1"/>
    </source>
</evidence>
<dbReference type="Gene3D" id="3.30.200.20">
    <property type="entry name" value="Phosphorylase Kinase, domain 1"/>
    <property type="match status" value="1"/>
</dbReference>
<dbReference type="AlphaFoldDB" id="A0A8T2MMI5"/>
<dbReference type="GO" id="GO:0005524">
    <property type="term" value="F:ATP binding"/>
    <property type="evidence" value="ECO:0007669"/>
    <property type="project" value="UniProtKB-KW"/>
</dbReference>
<keyword evidence="7" id="KW-0067">ATP-binding</keyword>
<evidence type="ECO:0000256" key="3">
    <source>
        <dbReference type="ARBA" id="ARBA00022527"/>
    </source>
</evidence>
<organism evidence="11 12">
    <name type="scientific">Astyanax mexicanus</name>
    <name type="common">Blind cave fish</name>
    <name type="synonym">Astyanax fasciatus mexicanus</name>
    <dbReference type="NCBI Taxonomy" id="7994"/>
    <lineage>
        <taxon>Eukaryota</taxon>
        <taxon>Metazoa</taxon>
        <taxon>Chordata</taxon>
        <taxon>Craniata</taxon>
        <taxon>Vertebrata</taxon>
        <taxon>Euteleostomi</taxon>
        <taxon>Actinopterygii</taxon>
        <taxon>Neopterygii</taxon>
        <taxon>Teleostei</taxon>
        <taxon>Ostariophysi</taxon>
        <taxon>Characiformes</taxon>
        <taxon>Characoidei</taxon>
        <taxon>Acestrorhamphidae</taxon>
        <taxon>Acestrorhamphinae</taxon>
        <taxon>Astyanax</taxon>
    </lineage>
</organism>
<dbReference type="Pfam" id="PF00069">
    <property type="entry name" value="Pkinase"/>
    <property type="match status" value="1"/>
</dbReference>
<name>A0A8T2MMI5_ASTMX</name>
<evidence type="ECO:0000256" key="2">
    <source>
        <dbReference type="ARBA" id="ARBA00012513"/>
    </source>
</evidence>
<dbReference type="GO" id="GO:0005737">
    <property type="term" value="C:cytoplasm"/>
    <property type="evidence" value="ECO:0007669"/>
    <property type="project" value="TreeGrafter"/>
</dbReference>
<gene>
    <name evidence="11" type="primary">PIM2</name>
    <name evidence="11" type="ORF">AMEX_G499</name>
</gene>
<dbReference type="SMART" id="SM00220">
    <property type="entry name" value="S_TKc"/>
    <property type="match status" value="1"/>
</dbReference>
<comment type="similarity">
    <text evidence="1">Belongs to the protein kinase superfamily. CAMK Ser/Thr protein kinase family. PIM subfamily.</text>
</comment>
<accession>A0A8T2MMI5</accession>
<dbReference type="PANTHER" id="PTHR22984">
    <property type="entry name" value="SERINE/THREONINE-PROTEIN KINASE PIM"/>
    <property type="match status" value="1"/>
</dbReference>